<keyword evidence="1" id="KW-0880">Kelch repeat</keyword>
<dbReference type="EMBL" id="JAEAOA010001141">
    <property type="protein sequence ID" value="KAK3606903.1"/>
    <property type="molecule type" value="Genomic_DNA"/>
</dbReference>
<evidence type="ECO:0000256" key="2">
    <source>
        <dbReference type="SAM" id="Phobius"/>
    </source>
</evidence>
<dbReference type="PANTHER" id="PTHR23244:SF471">
    <property type="entry name" value="GUANINE NUCLEOTIDE-BINDING PROTEIN SUBUNIT BETA 1-RELATED"/>
    <property type="match status" value="1"/>
</dbReference>
<evidence type="ECO:0000313" key="3">
    <source>
        <dbReference type="EMBL" id="KAK3606903.1"/>
    </source>
</evidence>
<protein>
    <recommendedName>
        <fullName evidence="5">Galactose oxidase</fullName>
    </recommendedName>
</protein>
<dbReference type="Proteomes" id="UP001195483">
    <property type="component" value="Unassembled WGS sequence"/>
</dbReference>
<gene>
    <name evidence="3" type="ORF">CHS0354_018498</name>
</gene>
<dbReference type="Gene3D" id="2.120.10.80">
    <property type="entry name" value="Kelch-type beta propeller"/>
    <property type="match status" value="2"/>
</dbReference>
<dbReference type="Pfam" id="PF01344">
    <property type="entry name" value="Kelch_1"/>
    <property type="match status" value="1"/>
</dbReference>
<proteinExistence type="predicted"/>
<keyword evidence="2" id="KW-1133">Transmembrane helix</keyword>
<reference evidence="3" key="3">
    <citation type="submission" date="2023-05" db="EMBL/GenBank/DDBJ databases">
        <authorList>
            <person name="Smith C.H."/>
        </authorList>
    </citation>
    <scope>NUCLEOTIDE SEQUENCE</scope>
    <source>
        <strain evidence="3">CHS0354</strain>
        <tissue evidence="3">Mantle</tissue>
    </source>
</reference>
<evidence type="ECO:0000256" key="1">
    <source>
        <dbReference type="ARBA" id="ARBA00022441"/>
    </source>
</evidence>
<dbReference type="AlphaFoldDB" id="A0AAE0TBD0"/>
<keyword evidence="4" id="KW-1185">Reference proteome</keyword>
<comment type="caution">
    <text evidence="3">The sequence shown here is derived from an EMBL/GenBank/DDBJ whole genome shotgun (WGS) entry which is preliminary data.</text>
</comment>
<accession>A0AAE0TBD0</accession>
<evidence type="ECO:0008006" key="5">
    <source>
        <dbReference type="Google" id="ProtNLM"/>
    </source>
</evidence>
<dbReference type="SUPFAM" id="SSF50965">
    <property type="entry name" value="Galactose oxidase, central domain"/>
    <property type="match status" value="1"/>
</dbReference>
<feature type="transmembrane region" description="Helical" evidence="2">
    <location>
        <begin position="21"/>
        <end position="40"/>
    </location>
</feature>
<dbReference type="PANTHER" id="PTHR23244">
    <property type="entry name" value="KELCH REPEAT DOMAIN"/>
    <property type="match status" value="1"/>
</dbReference>
<sequence>MSHTNSSVFNVRPEPASIAGYLVYRLIWFYVFAIFSLFILSCKTPPKLASEDESSDSTTDLSDSIVRSWTEVTGNAGFDGRYYHTTAVFNDGSADALWVIGGYDGSYYRNDVWKSHDGITWTRVDPTGDVFSGRYGHTAAVFNDGSGKALWVIGGDDSFNKNDVYKSSDGTAWTRVTAGAVFSARNSHTTAVFDDKSGTGDALWVIGGWAGGIGSIKGDVWKSTDGITWQEITAEGPVFSGRYGHTTAVFDDGSGTGKALWVIGGYDGSYYRNDVWKSTNGKNWTQVKESTDDAGFPGRRYHTGAVFDDGSGSGEALWVIGGRKDNTLMNDVWKSTNGRDWTVVKESTDDAGFERRVAHTGAVFDDGSDKTLWIIGGFDENTADAGFKRRAAHAGVMFDNALWIIGGFDGSANLRDVWKYQ</sequence>
<dbReference type="InterPro" id="IPR015915">
    <property type="entry name" value="Kelch-typ_b-propeller"/>
</dbReference>
<reference evidence="3" key="1">
    <citation type="journal article" date="2021" name="Genome Biol. Evol.">
        <title>A High-Quality Reference Genome for a Parasitic Bivalve with Doubly Uniparental Inheritance (Bivalvia: Unionida).</title>
        <authorList>
            <person name="Smith C.H."/>
        </authorList>
    </citation>
    <scope>NUCLEOTIDE SEQUENCE</scope>
    <source>
        <strain evidence="3">CHS0354</strain>
    </source>
</reference>
<reference evidence="3" key="2">
    <citation type="journal article" date="2021" name="Genome Biol. Evol.">
        <title>Developing a high-quality reference genome for a parasitic bivalve with doubly uniparental inheritance (Bivalvia: Unionida).</title>
        <authorList>
            <person name="Smith C.H."/>
        </authorList>
    </citation>
    <scope>NUCLEOTIDE SEQUENCE</scope>
    <source>
        <strain evidence="3">CHS0354</strain>
        <tissue evidence="3">Mantle</tissue>
    </source>
</reference>
<keyword evidence="2" id="KW-0472">Membrane</keyword>
<evidence type="ECO:0000313" key="4">
    <source>
        <dbReference type="Proteomes" id="UP001195483"/>
    </source>
</evidence>
<organism evidence="3 4">
    <name type="scientific">Potamilus streckersoni</name>
    <dbReference type="NCBI Taxonomy" id="2493646"/>
    <lineage>
        <taxon>Eukaryota</taxon>
        <taxon>Metazoa</taxon>
        <taxon>Spiralia</taxon>
        <taxon>Lophotrochozoa</taxon>
        <taxon>Mollusca</taxon>
        <taxon>Bivalvia</taxon>
        <taxon>Autobranchia</taxon>
        <taxon>Heteroconchia</taxon>
        <taxon>Palaeoheterodonta</taxon>
        <taxon>Unionida</taxon>
        <taxon>Unionoidea</taxon>
        <taxon>Unionidae</taxon>
        <taxon>Ambleminae</taxon>
        <taxon>Lampsilini</taxon>
        <taxon>Potamilus</taxon>
    </lineage>
</organism>
<dbReference type="Pfam" id="PF24681">
    <property type="entry name" value="Kelch_KLHDC2_KLHL20_DRC7"/>
    <property type="match status" value="1"/>
</dbReference>
<dbReference type="InterPro" id="IPR011043">
    <property type="entry name" value="Gal_Oxase/kelch_b-propeller"/>
</dbReference>
<name>A0AAE0TBD0_9BIVA</name>
<dbReference type="InterPro" id="IPR006652">
    <property type="entry name" value="Kelch_1"/>
</dbReference>
<keyword evidence="2" id="KW-0812">Transmembrane</keyword>